<evidence type="ECO:0000313" key="1">
    <source>
        <dbReference type="EMBL" id="EHJ48519.1"/>
    </source>
</evidence>
<dbReference type="HOGENOM" id="CLU_775514_0_0_7"/>
<dbReference type="Proteomes" id="UP000004662">
    <property type="component" value="Chromosome"/>
</dbReference>
<organism evidence="1 2">
    <name type="scientific">Solidesulfovibrio carbinoliphilus subsp. oakridgensis</name>
    <dbReference type="NCBI Taxonomy" id="694327"/>
    <lineage>
        <taxon>Bacteria</taxon>
        <taxon>Pseudomonadati</taxon>
        <taxon>Thermodesulfobacteriota</taxon>
        <taxon>Desulfovibrionia</taxon>
        <taxon>Desulfovibrionales</taxon>
        <taxon>Desulfovibrionaceae</taxon>
        <taxon>Solidesulfovibrio</taxon>
    </lineage>
</organism>
<gene>
    <name evidence="1" type="ORF">DFW101_2515</name>
</gene>
<sequence length="361" mass="39932">MKRFFGWAVKAAKWGILAVLLLEVVSFAVITTTNWIIYGNLREGPKAVYDPYALFLMENGVWPTANSATVDYHPELSKVVWFFGGSTMRASTAPYEQSIPSLLAKELNASGQPYAFNCFNFGVNSFNSLLEVKYLEKQFIEFPIRPDLVVFYDGANDANYFAVQKTPYAHEGRERVQGVIESYYKTGYGLLKPLNAAVFASFTRELLEKLLYTAKPLDPASPELAAFVDLAVKRYDFADRLCAAYGAKFVLFLQPLYWVETCPVADAATADSEKANILGRKTFPNVRENFQTVYAALEKALDGKPYSVNLRNALCGRTSPAYSADGVHNTDAGRQGIAAAMLPTLRARLSLNPVPTDGGQP</sequence>
<proteinExistence type="predicted"/>
<dbReference type="SUPFAM" id="SSF52266">
    <property type="entry name" value="SGNH hydrolase"/>
    <property type="match status" value="1"/>
</dbReference>
<protein>
    <recommendedName>
        <fullName evidence="3">Lipolytic protein G-D-S-L family</fullName>
    </recommendedName>
</protein>
<dbReference type="InterPro" id="IPR036514">
    <property type="entry name" value="SGNH_hydro_sf"/>
</dbReference>
<accession>G7Q736</accession>
<evidence type="ECO:0000313" key="2">
    <source>
        <dbReference type="Proteomes" id="UP000004662"/>
    </source>
</evidence>
<dbReference type="Gene3D" id="3.40.50.1110">
    <property type="entry name" value="SGNH hydrolase"/>
    <property type="match status" value="1"/>
</dbReference>
<dbReference type="AlphaFoldDB" id="G7Q736"/>
<reference evidence="2" key="1">
    <citation type="journal article" date="2015" name="Genome Announc.">
        <title>High-Quality Draft Genome Sequence of Desulfovibrio carbinoliphilus FW-101-2B, an Organic Acid-Oxidizing Sulfate-Reducing Bacterium Isolated from Uranium(VI)-Contaminated Groundwater.</title>
        <authorList>
            <person name="Ramsay B.D."/>
            <person name="Hwang C."/>
            <person name="Woo H.L."/>
            <person name="Carroll S.L."/>
            <person name="Lucas S."/>
            <person name="Han J."/>
            <person name="Lapidus A.L."/>
            <person name="Cheng J.F."/>
            <person name="Goodwin L.A."/>
            <person name="Pitluck S."/>
            <person name="Peters L."/>
            <person name="Chertkov O."/>
            <person name="Held B."/>
            <person name="Detter J.C."/>
            <person name="Han C.S."/>
            <person name="Tapia R."/>
            <person name="Land M.L."/>
            <person name="Hauser L.J."/>
            <person name="Kyrpides N.C."/>
            <person name="Ivanova N.N."/>
            <person name="Mikhailova N."/>
            <person name="Pagani I."/>
            <person name="Woyke T."/>
            <person name="Arkin A.P."/>
            <person name="Dehal P."/>
            <person name="Chivian D."/>
            <person name="Criddle C.S."/>
            <person name="Wu W."/>
            <person name="Chakraborty R."/>
            <person name="Hazen T.C."/>
            <person name="Fields M.W."/>
        </authorList>
    </citation>
    <scope>NUCLEOTIDE SEQUENCE [LARGE SCALE GENOMIC DNA]</scope>
    <source>
        <strain evidence="2">FW-101-2B</strain>
    </source>
</reference>
<dbReference type="OrthoDB" id="5443937at2"/>
<dbReference type="GO" id="GO:0016788">
    <property type="term" value="F:hydrolase activity, acting on ester bonds"/>
    <property type="evidence" value="ECO:0007669"/>
    <property type="project" value="UniProtKB-ARBA"/>
</dbReference>
<keyword evidence="2" id="KW-1185">Reference proteome</keyword>
<dbReference type="RefSeq" id="WP_009181892.1">
    <property type="nucleotide sequence ID" value="NZ_CM001368.1"/>
</dbReference>
<dbReference type="EMBL" id="CM001368">
    <property type="protein sequence ID" value="EHJ48519.1"/>
    <property type="molecule type" value="Genomic_DNA"/>
</dbReference>
<name>G7Q736_9BACT</name>
<evidence type="ECO:0008006" key="3">
    <source>
        <dbReference type="Google" id="ProtNLM"/>
    </source>
</evidence>
<dbReference type="STRING" id="694327.DFW101_2515"/>
<dbReference type="eggNOG" id="COG2755">
    <property type="taxonomic scope" value="Bacteria"/>
</dbReference>